<keyword evidence="2" id="KW-1185">Reference proteome</keyword>
<proteinExistence type="predicted"/>
<dbReference type="Proteomes" id="UP000309997">
    <property type="component" value="Unassembled WGS sequence"/>
</dbReference>
<reference evidence="1 2" key="1">
    <citation type="journal article" date="2024" name="Plant Biotechnol. J.">
        <title>Genome and CRISPR/Cas9 system of a widespread forest tree (Populus alba) in the world.</title>
        <authorList>
            <person name="Liu Y.J."/>
            <person name="Jiang P.F."/>
            <person name="Han X.M."/>
            <person name="Li X.Y."/>
            <person name="Wang H.M."/>
            <person name="Wang Y.J."/>
            <person name="Wang X.X."/>
            <person name="Zeng Q.Y."/>
        </authorList>
    </citation>
    <scope>NUCLEOTIDE SEQUENCE [LARGE SCALE GENOMIC DNA]</scope>
    <source>
        <strain evidence="2">cv. PAL-ZL1</strain>
    </source>
</reference>
<comment type="caution">
    <text evidence="1">The sequence shown here is derived from an EMBL/GenBank/DDBJ whole genome shotgun (WGS) entry which is preliminary data.</text>
</comment>
<evidence type="ECO:0000313" key="1">
    <source>
        <dbReference type="EMBL" id="KAL3576057.1"/>
    </source>
</evidence>
<sequence length="77" mass="9248">MTKVMAHGYLGQRIFLPDKSNLHVKARQEEKDRVNDDMELLYWYCVDSLQYTELAICPLKPHCSPWIARLIWKVRER</sequence>
<evidence type="ECO:0000313" key="2">
    <source>
        <dbReference type="Proteomes" id="UP000309997"/>
    </source>
</evidence>
<organism evidence="1 2">
    <name type="scientific">Populus alba</name>
    <name type="common">White poplar</name>
    <dbReference type="NCBI Taxonomy" id="43335"/>
    <lineage>
        <taxon>Eukaryota</taxon>
        <taxon>Viridiplantae</taxon>
        <taxon>Streptophyta</taxon>
        <taxon>Embryophyta</taxon>
        <taxon>Tracheophyta</taxon>
        <taxon>Spermatophyta</taxon>
        <taxon>Magnoliopsida</taxon>
        <taxon>eudicotyledons</taxon>
        <taxon>Gunneridae</taxon>
        <taxon>Pentapetalae</taxon>
        <taxon>rosids</taxon>
        <taxon>fabids</taxon>
        <taxon>Malpighiales</taxon>
        <taxon>Salicaceae</taxon>
        <taxon>Saliceae</taxon>
        <taxon>Populus</taxon>
    </lineage>
</organism>
<accession>A0ACC4BBW9</accession>
<dbReference type="EMBL" id="RCHU02000011">
    <property type="protein sequence ID" value="KAL3576057.1"/>
    <property type="molecule type" value="Genomic_DNA"/>
</dbReference>
<protein>
    <submittedName>
        <fullName evidence="1">Uncharacterized protein</fullName>
    </submittedName>
</protein>
<gene>
    <name evidence="1" type="ORF">D5086_021340</name>
</gene>
<name>A0ACC4BBW9_POPAL</name>